<dbReference type="InterPro" id="IPR041617">
    <property type="entry name" value="TPR_MalT"/>
</dbReference>
<evidence type="ECO:0000256" key="2">
    <source>
        <dbReference type="ARBA" id="ARBA00023125"/>
    </source>
</evidence>
<dbReference type="InterPro" id="IPR036388">
    <property type="entry name" value="WH-like_DNA-bd_sf"/>
</dbReference>
<accession>A0ABW0BDX4</accession>
<dbReference type="Pfam" id="PF00196">
    <property type="entry name" value="GerE"/>
    <property type="match status" value="1"/>
</dbReference>
<dbReference type="InterPro" id="IPR000792">
    <property type="entry name" value="Tscrpt_reg_LuxR_C"/>
</dbReference>
<keyword evidence="3" id="KW-0804">Transcription</keyword>
<sequence length="868" mass="93228">MDANLPLVESKLFRPRTRPDVVRRARLARPAAAARTRLTLVAAPAGFGKTTLLTSWYGEDQGADDPRVAWVSLDEGDRQAGSFWAYLLTAVERAAPGTAAAGLTLLQSGQAPVESVLTGVLNELSVLPDDLEVVLDDYHLADGPEVQPGMAFLVDHLPPQVRLTLGTRADPALPLARLRARGELTEVRATDLRFTTEETGAYLVASGVDLAGDDLASLADRTEGWIAALHLAAISLTGREDRTSFIAGFAGDDRYVVDYLVEEVLDRQPAEVRDFLLGTSVLERLTGPLCDTVTGTSGSRRLLERLERENLFVVPLDDHRRWYRYHHLFADVLGAHLQAEHPDRVTALHRRASQWYDEQGDAAAAVRHALAAGDDERAADLVERAVPGLQRERREAVIVGWVEALPPDVTDRRPLLALGLAGGLMSSNRPEGVAQRLDEVDRMLHLPADELVVADREALAGVPATVRMYRAALALLGGDLAGTTRHATAAAELAAGRGDTLVAAGASALLGLAAWTRGDLAGALRDYRAAAAGLREIGHVADVLGCSIAVADLQVALGGLHDARATLEDALVLGATVAPDLRGTADMHDGLAGLALERGDLAAAAEHLRRSDELGEVAGLPQHPYRWRAAMAGLREAEGDRGAAVELLEEAQRVHVGDFSPDVRPLASRLARVRLALGDLDAARAWARRRNLSADDAPSYLREHEHLTLARLLVADGELAGAESLLERLLADAETGGRVRAQIEALVLLSGVRRDRGDRPGAVTALERARLLAEREGFVRVLTDGATTTPAASVPVPQVLVDPLSERELEVLRLLASELDGPAIARELVVSLHTVRTHTKHIYAKLGVNSRRAAVTRAHQLGLLRHPR</sequence>
<dbReference type="RefSeq" id="WP_378585693.1">
    <property type="nucleotide sequence ID" value="NZ_JBHSKD010000002.1"/>
</dbReference>
<comment type="caution">
    <text evidence="5">The sequence shown here is derived from an EMBL/GenBank/DDBJ whole genome shotgun (WGS) entry which is preliminary data.</text>
</comment>
<dbReference type="InterPro" id="IPR059106">
    <property type="entry name" value="WHD_MalT"/>
</dbReference>
<evidence type="ECO:0000259" key="4">
    <source>
        <dbReference type="PROSITE" id="PS50043"/>
    </source>
</evidence>
<dbReference type="Gene3D" id="1.25.40.10">
    <property type="entry name" value="Tetratricopeptide repeat domain"/>
    <property type="match status" value="1"/>
</dbReference>
<keyword evidence="6" id="KW-1185">Reference proteome</keyword>
<evidence type="ECO:0000256" key="3">
    <source>
        <dbReference type="ARBA" id="ARBA00023163"/>
    </source>
</evidence>
<proteinExistence type="predicted"/>
<dbReference type="InterPro" id="IPR016032">
    <property type="entry name" value="Sig_transdc_resp-reg_C-effctor"/>
</dbReference>
<dbReference type="SUPFAM" id="SSF48452">
    <property type="entry name" value="TPR-like"/>
    <property type="match status" value="1"/>
</dbReference>
<dbReference type="CDD" id="cd06170">
    <property type="entry name" value="LuxR_C_like"/>
    <property type="match status" value="1"/>
</dbReference>
<dbReference type="Pfam" id="PF25873">
    <property type="entry name" value="WHD_MalT"/>
    <property type="match status" value="1"/>
</dbReference>
<organism evidence="5 6">
    <name type="scientific">Nocardioides taihuensis</name>
    <dbReference type="NCBI Taxonomy" id="1835606"/>
    <lineage>
        <taxon>Bacteria</taxon>
        <taxon>Bacillati</taxon>
        <taxon>Actinomycetota</taxon>
        <taxon>Actinomycetes</taxon>
        <taxon>Propionibacteriales</taxon>
        <taxon>Nocardioidaceae</taxon>
        <taxon>Nocardioides</taxon>
    </lineage>
</organism>
<evidence type="ECO:0000313" key="5">
    <source>
        <dbReference type="EMBL" id="MFC5175242.1"/>
    </source>
</evidence>
<dbReference type="Gene3D" id="1.10.10.10">
    <property type="entry name" value="Winged helix-like DNA-binding domain superfamily/Winged helix DNA-binding domain"/>
    <property type="match status" value="1"/>
</dbReference>
<dbReference type="InterPro" id="IPR011990">
    <property type="entry name" value="TPR-like_helical_dom_sf"/>
</dbReference>
<keyword evidence="1" id="KW-0805">Transcription regulation</keyword>
<protein>
    <submittedName>
        <fullName evidence="5">LuxR C-terminal-related transcriptional regulator</fullName>
    </submittedName>
</protein>
<name>A0ABW0BDX4_9ACTN</name>
<dbReference type="Proteomes" id="UP001596087">
    <property type="component" value="Unassembled WGS sequence"/>
</dbReference>
<dbReference type="PANTHER" id="PTHR44688">
    <property type="entry name" value="DNA-BINDING TRANSCRIPTIONAL ACTIVATOR DEVR_DOSR"/>
    <property type="match status" value="1"/>
</dbReference>
<dbReference type="SUPFAM" id="SSF46894">
    <property type="entry name" value="C-terminal effector domain of the bipartite response regulators"/>
    <property type="match status" value="1"/>
</dbReference>
<reference evidence="6" key="1">
    <citation type="journal article" date="2019" name="Int. J. Syst. Evol. Microbiol.">
        <title>The Global Catalogue of Microorganisms (GCM) 10K type strain sequencing project: providing services to taxonomists for standard genome sequencing and annotation.</title>
        <authorList>
            <consortium name="The Broad Institute Genomics Platform"/>
            <consortium name="The Broad Institute Genome Sequencing Center for Infectious Disease"/>
            <person name="Wu L."/>
            <person name="Ma J."/>
        </authorList>
    </citation>
    <scope>NUCLEOTIDE SEQUENCE [LARGE SCALE GENOMIC DNA]</scope>
    <source>
        <strain evidence="6">DFY41</strain>
    </source>
</reference>
<keyword evidence="2" id="KW-0238">DNA-binding</keyword>
<dbReference type="PROSITE" id="PS50043">
    <property type="entry name" value="HTH_LUXR_2"/>
    <property type="match status" value="1"/>
</dbReference>
<gene>
    <name evidence="5" type="ORF">ACFPGP_01080</name>
</gene>
<dbReference type="Pfam" id="PF17874">
    <property type="entry name" value="TPR_MalT"/>
    <property type="match status" value="1"/>
</dbReference>
<feature type="domain" description="HTH luxR-type" evidence="4">
    <location>
        <begin position="797"/>
        <end position="862"/>
    </location>
</feature>
<dbReference type="EMBL" id="JBHSKD010000002">
    <property type="protein sequence ID" value="MFC5175242.1"/>
    <property type="molecule type" value="Genomic_DNA"/>
</dbReference>
<evidence type="ECO:0000256" key="1">
    <source>
        <dbReference type="ARBA" id="ARBA00023015"/>
    </source>
</evidence>
<evidence type="ECO:0000313" key="6">
    <source>
        <dbReference type="Proteomes" id="UP001596087"/>
    </source>
</evidence>
<dbReference type="SMART" id="SM00421">
    <property type="entry name" value="HTH_LUXR"/>
    <property type="match status" value="1"/>
</dbReference>
<dbReference type="PANTHER" id="PTHR44688:SF16">
    <property type="entry name" value="DNA-BINDING TRANSCRIPTIONAL ACTIVATOR DEVR_DOSR"/>
    <property type="match status" value="1"/>
</dbReference>